<evidence type="ECO:0000313" key="3">
    <source>
        <dbReference type="Proteomes" id="UP001224890"/>
    </source>
</evidence>
<dbReference type="EMBL" id="JAHMHR010000012">
    <property type="protein sequence ID" value="KAK1688282.1"/>
    <property type="molecule type" value="Genomic_DNA"/>
</dbReference>
<dbReference type="Proteomes" id="UP001224890">
    <property type="component" value="Unassembled WGS sequence"/>
</dbReference>
<name>A0AAJ0AQ19_9PEZI</name>
<protein>
    <submittedName>
        <fullName evidence="2">Uncharacterized protein</fullName>
    </submittedName>
</protein>
<dbReference type="GeneID" id="85456606"/>
<keyword evidence="3" id="KW-1185">Reference proteome</keyword>
<comment type="caution">
    <text evidence="2">The sequence shown here is derived from an EMBL/GenBank/DDBJ whole genome shotgun (WGS) entry which is preliminary data.</text>
</comment>
<reference evidence="2" key="1">
    <citation type="submission" date="2021-06" db="EMBL/GenBank/DDBJ databases">
        <title>Comparative genomics, transcriptomics and evolutionary studies reveal genomic signatures of adaptation to plant cell wall in hemibiotrophic fungi.</title>
        <authorList>
            <consortium name="DOE Joint Genome Institute"/>
            <person name="Baroncelli R."/>
            <person name="Diaz J.F."/>
            <person name="Benocci T."/>
            <person name="Peng M."/>
            <person name="Battaglia E."/>
            <person name="Haridas S."/>
            <person name="Andreopoulos W."/>
            <person name="Labutti K."/>
            <person name="Pangilinan J."/>
            <person name="Floch G.L."/>
            <person name="Makela M.R."/>
            <person name="Henrissat B."/>
            <person name="Grigoriev I.V."/>
            <person name="Crouch J.A."/>
            <person name="De Vries R.P."/>
            <person name="Sukno S.A."/>
            <person name="Thon M.R."/>
        </authorList>
    </citation>
    <scope>NUCLEOTIDE SEQUENCE</scope>
    <source>
        <strain evidence="2">CBS 193.32</strain>
    </source>
</reference>
<dbReference type="AlphaFoldDB" id="A0AAJ0AQ19"/>
<organism evidence="2 3">
    <name type="scientific">Colletotrichum godetiae</name>
    <dbReference type="NCBI Taxonomy" id="1209918"/>
    <lineage>
        <taxon>Eukaryota</taxon>
        <taxon>Fungi</taxon>
        <taxon>Dikarya</taxon>
        <taxon>Ascomycota</taxon>
        <taxon>Pezizomycotina</taxon>
        <taxon>Sordariomycetes</taxon>
        <taxon>Hypocreomycetidae</taxon>
        <taxon>Glomerellales</taxon>
        <taxon>Glomerellaceae</taxon>
        <taxon>Colletotrichum</taxon>
        <taxon>Colletotrichum acutatum species complex</taxon>
    </lineage>
</organism>
<proteinExistence type="predicted"/>
<evidence type="ECO:0000313" key="2">
    <source>
        <dbReference type="EMBL" id="KAK1688282.1"/>
    </source>
</evidence>
<feature type="compositionally biased region" description="Basic and acidic residues" evidence="1">
    <location>
        <begin position="1"/>
        <end position="16"/>
    </location>
</feature>
<evidence type="ECO:0000256" key="1">
    <source>
        <dbReference type="SAM" id="MobiDB-lite"/>
    </source>
</evidence>
<dbReference type="RefSeq" id="XP_060431977.1">
    <property type="nucleotide sequence ID" value="XM_060572080.1"/>
</dbReference>
<sequence length="213" mass="23305">MSGRAEEERKQVKSEPARPVGSFQVVAPEDPAFPCLPALVHRTEIQPATADVLTRHLTQYGIPERGTFVHILAATNSDSPVFDSAKVVPCAPCAVDDHWPSFAIPASSPGCLDRVTVRVQMSSSFSSQTPKSHEAQSVSMVRHMQDRQSPSIETLLETSHLFHAWIPRLVSLYLTDPLIPNLSQTTTLSSTSLTPPCRPPPSRPRSTACSRCR</sequence>
<feature type="region of interest" description="Disordered" evidence="1">
    <location>
        <begin position="184"/>
        <end position="213"/>
    </location>
</feature>
<feature type="compositionally biased region" description="Low complexity" evidence="1">
    <location>
        <begin position="204"/>
        <end position="213"/>
    </location>
</feature>
<gene>
    <name evidence="2" type="ORF">BDP55DRAFT_629882</name>
</gene>
<feature type="compositionally biased region" description="Low complexity" evidence="1">
    <location>
        <begin position="185"/>
        <end position="195"/>
    </location>
</feature>
<accession>A0AAJ0AQ19</accession>
<feature type="region of interest" description="Disordered" evidence="1">
    <location>
        <begin position="1"/>
        <end position="21"/>
    </location>
</feature>